<evidence type="ECO:0000256" key="2">
    <source>
        <dbReference type="ARBA" id="ARBA00022670"/>
    </source>
</evidence>
<comment type="caution">
    <text evidence="5">The sequence shown here is derived from an EMBL/GenBank/DDBJ whole genome shotgun (WGS) entry which is preliminary data.</text>
</comment>
<protein>
    <recommendedName>
        <fullName evidence="4">PPPDE domain-containing protein</fullName>
    </recommendedName>
</protein>
<gene>
    <name evidence="5" type="ORF">PHJA_002270500</name>
</gene>
<keyword evidence="3" id="KW-0378">Hydrolase</keyword>
<evidence type="ECO:0000256" key="1">
    <source>
        <dbReference type="ARBA" id="ARBA00008140"/>
    </source>
</evidence>
<organism evidence="5 6">
    <name type="scientific">Phtheirospermum japonicum</name>
    <dbReference type="NCBI Taxonomy" id="374723"/>
    <lineage>
        <taxon>Eukaryota</taxon>
        <taxon>Viridiplantae</taxon>
        <taxon>Streptophyta</taxon>
        <taxon>Embryophyta</taxon>
        <taxon>Tracheophyta</taxon>
        <taxon>Spermatophyta</taxon>
        <taxon>Magnoliopsida</taxon>
        <taxon>eudicotyledons</taxon>
        <taxon>Gunneridae</taxon>
        <taxon>Pentapetalae</taxon>
        <taxon>asterids</taxon>
        <taxon>lamiids</taxon>
        <taxon>Lamiales</taxon>
        <taxon>Orobanchaceae</taxon>
        <taxon>Orobanchaceae incertae sedis</taxon>
        <taxon>Phtheirospermum</taxon>
    </lineage>
</organism>
<dbReference type="InterPro" id="IPR042266">
    <property type="entry name" value="PPPDE_sf"/>
</dbReference>
<keyword evidence="2" id="KW-0645">Protease</keyword>
<keyword evidence="6" id="KW-1185">Reference proteome</keyword>
<comment type="similarity">
    <text evidence="1">Belongs to the DeSI family.</text>
</comment>
<dbReference type="InterPro" id="IPR008580">
    <property type="entry name" value="PPPDE_dom"/>
</dbReference>
<evidence type="ECO:0000259" key="4">
    <source>
        <dbReference type="Pfam" id="PF05903"/>
    </source>
</evidence>
<reference evidence="5" key="1">
    <citation type="submission" date="2020-07" db="EMBL/GenBank/DDBJ databases">
        <title>Ethylene signaling mediates host invasion by parasitic plants.</title>
        <authorList>
            <person name="Yoshida S."/>
        </authorList>
    </citation>
    <scope>NUCLEOTIDE SEQUENCE</scope>
    <source>
        <strain evidence="5">Okayama</strain>
    </source>
</reference>
<dbReference type="Gene3D" id="3.90.1720.30">
    <property type="entry name" value="PPPDE domains"/>
    <property type="match status" value="1"/>
</dbReference>
<dbReference type="Pfam" id="PF05903">
    <property type="entry name" value="Peptidase_C97"/>
    <property type="match status" value="1"/>
</dbReference>
<dbReference type="Proteomes" id="UP000653305">
    <property type="component" value="Unassembled WGS sequence"/>
</dbReference>
<accession>A0A830D204</accession>
<sequence length="123" mass="14329">MQINKIFKDGIGLGGIFHSIVQAYLDEEWSVGFCEQCTRVFSCLVTTNPMYTYREIIKIRKTSFSIYKVNQILRELSQECPGIRTICSRKIAIIYVMSSVKDLACQSFLVIYNIFFPMHKFVY</sequence>
<dbReference type="GO" id="GO:0006508">
    <property type="term" value="P:proteolysis"/>
    <property type="evidence" value="ECO:0007669"/>
    <property type="project" value="UniProtKB-KW"/>
</dbReference>
<dbReference type="PANTHER" id="PTHR12378">
    <property type="entry name" value="DESUMOYLATING ISOPEPTIDASE"/>
    <property type="match status" value="1"/>
</dbReference>
<proteinExistence type="inferred from homology"/>
<dbReference type="PANTHER" id="PTHR12378:SF9">
    <property type="entry name" value="OS06G0107000 PROTEIN"/>
    <property type="match status" value="1"/>
</dbReference>
<feature type="domain" description="PPPDE" evidence="4">
    <location>
        <begin position="7"/>
        <end position="80"/>
    </location>
</feature>
<dbReference type="EMBL" id="BMAC01000669">
    <property type="protein sequence ID" value="GFQ01266.1"/>
    <property type="molecule type" value="Genomic_DNA"/>
</dbReference>
<evidence type="ECO:0000256" key="3">
    <source>
        <dbReference type="ARBA" id="ARBA00022801"/>
    </source>
</evidence>
<dbReference type="AlphaFoldDB" id="A0A830D204"/>
<name>A0A830D204_9LAMI</name>
<dbReference type="GO" id="GO:0101005">
    <property type="term" value="F:deubiquitinase activity"/>
    <property type="evidence" value="ECO:0007669"/>
    <property type="project" value="TreeGrafter"/>
</dbReference>
<evidence type="ECO:0000313" key="6">
    <source>
        <dbReference type="Proteomes" id="UP000653305"/>
    </source>
</evidence>
<dbReference type="GO" id="GO:0016579">
    <property type="term" value="P:protein deubiquitination"/>
    <property type="evidence" value="ECO:0007669"/>
    <property type="project" value="TreeGrafter"/>
</dbReference>
<evidence type="ECO:0000313" key="5">
    <source>
        <dbReference type="EMBL" id="GFQ01266.1"/>
    </source>
</evidence>
<dbReference type="OrthoDB" id="412286at2759"/>